<evidence type="ECO:0000256" key="1">
    <source>
        <dbReference type="SAM" id="MobiDB-lite"/>
    </source>
</evidence>
<feature type="domain" description="AB hydrolase-1" evidence="3">
    <location>
        <begin position="99"/>
        <end position="228"/>
    </location>
</feature>
<dbReference type="GO" id="GO:0016020">
    <property type="term" value="C:membrane"/>
    <property type="evidence" value="ECO:0007669"/>
    <property type="project" value="TreeGrafter"/>
</dbReference>
<dbReference type="Pfam" id="PF00561">
    <property type="entry name" value="Abhydrolase_1"/>
    <property type="match status" value="1"/>
</dbReference>
<keyword evidence="2" id="KW-0472">Membrane</keyword>
<dbReference type="PANTHER" id="PTHR43798">
    <property type="entry name" value="MONOACYLGLYCEROL LIPASE"/>
    <property type="match status" value="1"/>
</dbReference>
<dbReference type="PANTHER" id="PTHR43798:SF33">
    <property type="entry name" value="HYDROLASE, PUTATIVE (AFU_ORTHOLOGUE AFUA_2G14860)-RELATED"/>
    <property type="match status" value="1"/>
</dbReference>
<reference evidence="4" key="2">
    <citation type="submission" date="2023-06" db="EMBL/GenBank/DDBJ databases">
        <authorList>
            <consortium name="Lawrence Berkeley National Laboratory"/>
            <person name="Haridas S."/>
            <person name="Hensen N."/>
            <person name="Bonometti L."/>
            <person name="Westerberg I."/>
            <person name="Brannstrom I.O."/>
            <person name="Guillou S."/>
            <person name="Cros-Aarteil S."/>
            <person name="Calhoun S."/>
            <person name="Kuo A."/>
            <person name="Mondo S."/>
            <person name="Pangilinan J."/>
            <person name="Riley R."/>
            <person name="LaButti K."/>
            <person name="Andreopoulos B."/>
            <person name="Lipzen A."/>
            <person name="Chen C."/>
            <person name="Yanf M."/>
            <person name="Daum C."/>
            <person name="Ng V."/>
            <person name="Clum A."/>
            <person name="Steindorff A."/>
            <person name="Ohm R."/>
            <person name="Martin F."/>
            <person name="Silar P."/>
            <person name="Natvig D."/>
            <person name="Lalanne C."/>
            <person name="Gautier V."/>
            <person name="Ament-velasquez S.L."/>
            <person name="Kruys A."/>
            <person name="Hutchinson M.I."/>
            <person name="Powell A.J."/>
            <person name="Barry K."/>
            <person name="Miller A.N."/>
            <person name="Grigoriev I.V."/>
            <person name="Debuchy R."/>
            <person name="Gladieux P."/>
            <person name="Thoren M.H."/>
            <person name="Johannesson H."/>
        </authorList>
    </citation>
    <scope>NUCLEOTIDE SEQUENCE</scope>
    <source>
        <strain evidence="4">CBS 232.78</strain>
    </source>
</reference>
<dbReference type="GO" id="GO:0046464">
    <property type="term" value="P:acylglycerol catabolic process"/>
    <property type="evidence" value="ECO:0007669"/>
    <property type="project" value="TreeGrafter"/>
</dbReference>
<dbReference type="EMBL" id="JAULSW010000001">
    <property type="protein sequence ID" value="KAK3393203.1"/>
    <property type="molecule type" value="Genomic_DNA"/>
</dbReference>
<feature type="transmembrane region" description="Helical" evidence="2">
    <location>
        <begin position="12"/>
        <end position="35"/>
    </location>
</feature>
<dbReference type="SUPFAM" id="SSF53474">
    <property type="entry name" value="alpha/beta-Hydrolases"/>
    <property type="match status" value="1"/>
</dbReference>
<comment type="caution">
    <text evidence="4">The sequence shown here is derived from an EMBL/GenBank/DDBJ whole genome shotgun (WGS) entry which is preliminary data.</text>
</comment>
<sequence>MAPWVPSLRSQTTTGSCILMGVFGISIGLALRSLIRHKRPSKKGLHIKSPRETQLPKLSQDEIAALSYPPNVLPGGRDVETPYGCIKVFEWGPEEGEKVLLMHGISTPCLSLANLAEELVNEGYRVIIFDFFGRGYSDAPSDLPYDMRLYTSQILLVLASSNLSWTGDNKFHLIGYSLGGGIAVPFAKYFPHMVQSVVLIAGGGLIRQDHVSWRSRLLYSTGVFPEWMLRSLVRQRIMPARTTDMTESKMASEVVDVKPSTTHRNSDASGGDSYDNAMLLMRRPGHTVSSVMDWQVHQHQGFLTAFMSSIRHAPIYDQREDWLALGQLLSQRRGSSDSQIIGTTKLPGLRGGRVLLVLGSADPVIVKEELIHDATAVLGEDGFEAVFLECGHEIVMTRGKEITALAVGFWGGD</sequence>
<evidence type="ECO:0000313" key="5">
    <source>
        <dbReference type="Proteomes" id="UP001285441"/>
    </source>
</evidence>
<dbReference type="InterPro" id="IPR000073">
    <property type="entry name" value="AB_hydrolase_1"/>
</dbReference>
<keyword evidence="5" id="KW-1185">Reference proteome</keyword>
<evidence type="ECO:0000256" key="2">
    <source>
        <dbReference type="SAM" id="Phobius"/>
    </source>
</evidence>
<dbReference type="Proteomes" id="UP001285441">
    <property type="component" value="Unassembled WGS sequence"/>
</dbReference>
<dbReference type="InterPro" id="IPR050266">
    <property type="entry name" value="AB_hydrolase_sf"/>
</dbReference>
<reference evidence="4" key="1">
    <citation type="journal article" date="2023" name="Mol. Phylogenet. Evol.">
        <title>Genome-scale phylogeny and comparative genomics of the fungal order Sordariales.</title>
        <authorList>
            <person name="Hensen N."/>
            <person name="Bonometti L."/>
            <person name="Westerberg I."/>
            <person name="Brannstrom I.O."/>
            <person name="Guillou S."/>
            <person name="Cros-Aarteil S."/>
            <person name="Calhoun S."/>
            <person name="Haridas S."/>
            <person name="Kuo A."/>
            <person name="Mondo S."/>
            <person name="Pangilinan J."/>
            <person name="Riley R."/>
            <person name="LaButti K."/>
            <person name="Andreopoulos B."/>
            <person name="Lipzen A."/>
            <person name="Chen C."/>
            <person name="Yan M."/>
            <person name="Daum C."/>
            <person name="Ng V."/>
            <person name="Clum A."/>
            <person name="Steindorff A."/>
            <person name="Ohm R.A."/>
            <person name="Martin F."/>
            <person name="Silar P."/>
            <person name="Natvig D.O."/>
            <person name="Lalanne C."/>
            <person name="Gautier V."/>
            <person name="Ament-Velasquez S.L."/>
            <person name="Kruys A."/>
            <person name="Hutchinson M.I."/>
            <person name="Powell A.J."/>
            <person name="Barry K."/>
            <person name="Miller A.N."/>
            <person name="Grigoriev I.V."/>
            <person name="Debuchy R."/>
            <person name="Gladieux P."/>
            <person name="Hiltunen Thoren M."/>
            <person name="Johannesson H."/>
        </authorList>
    </citation>
    <scope>NUCLEOTIDE SEQUENCE</scope>
    <source>
        <strain evidence="4">CBS 232.78</strain>
    </source>
</reference>
<accession>A0AAE0U6V6</accession>
<proteinExistence type="predicted"/>
<keyword evidence="4" id="KW-0378">Hydrolase</keyword>
<name>A0AAE0U6V6_9PEZI</name>
<dbReference type="AlphaFoldDB" id="A0AAE0U6V6"/>
<evidence type="ECO:0000259" key="3">
    <source>
        <dbReference type="Pfam" id="PF00561"/>
    </source>
</evidence>
<keyword evidence="2" id="KW-1133">Transmembrane helix</keyword>
<dbReference type="Gene3D" id="3.40.50.1820">
    <property type="entry name" value="alpha/beta hydrolase"/>
    <property type="match status" value="1"/>
</dbReference>
<organism evidence="4 5">
    <name type="scientific">Podospora didyma</name>
    <dbReference type="NCBI Taxonomy" id="330526"/>
    <lineage>
        <taxon>Eukaryota</taxon>
        <taxon>Fungi</taxon>
        <taxon>Dikarya</taxon>
        <taxon>Ascomycota</taxon>
        <taxon>Pezizomycotina</taxon>
        <taxon>Sordariomycetes</taxon>
        <taxon>Sordariomycetidae</taxon>
        <taxon>Sordariales</taxon>
        <taxon>Podosporaceae</taxon>
        <taxon>Podospora</taxon>
    </lineage>
</organism>
<feature type="region of interest" description="Disordered" evidence="1">
    <location>
        <begin position="248"/>
        <end position="270"/>
    </location>
</feature>
<gene>
    <name evidence="4" type="ORF">B0H63DRAFT_13277</name>
</gene>
<dbReference type="GO" id="GO:0047372">
    <property type="term" value="F:monoacylglycerol lipase activity"/>
    <property type="evidence" value="ECO:0007669"/>
    <property type="project" value="TreeGrafter"/>
</dbReference>
<dbReference type="InterPro" id="IPR029058">
    <property type="entry name" value="AB_hydrolase_fold"/>
</dbReference>
<dbReference type="PRINTS" id="PR00111">
    <property type="entry name" value="ABHYDROLASE"/>
</dbReference>
<keyword evidence="2" id="KW-0812">Transmembrane</keyword>
<protein>
    <submittedName>
        <fullName evidence="4">Alpha/Beta hydrolase protein</fullName>
    </submittedName>
</protein>
<evidence type="ECO:0000313" key="4">
    <source>
        <dbReference type="EMBL" id="KAK3393203.1"/>
    </source>
</evidence>